<dbReference type="PROSITE" id="PS51154">
    <property type="entry name" value="MACRO"/>
    <property type="match status" value="1"/>
</dbReference>
<dbReference type="GO" id="GO:0003950">
    <property type="term" value="F:NAD+ poly-ADP-ribosyltransferase activity"/>
    <property type="evidence" value="ECO:0007669"/>
    <property type="project" value="InterPro"/>
</dbReference>
<evidence type="ECO:0000313" key="11">
    <source>
        <dbReference type="Proteomes" id="UP000694388"/>
    </source>
</evidence>
<dbReference type="Ensembl" id="ENSEBUT00000000716.1">
    <property type="protein sequence ID" value="ENSEBUP00000000420.1"/>
    <property type="gene ID" value="ENSEBUG00000000526.1"/>
</dbReference>
<keyword evidence="5" id="KW-0539">Nucleus</keyword>
<organism evidence="10 11">
    <name type="scientific">Eptatretus burgeri</name>
    <name type="common">Inshore hagfish</name>
    <dbReference type="NCBI Taxonomy" id="7764"/>
    <lineage>
        <taxon>Eukaryota</taxon>
        <taxon>Metazoa</taxon>
        <taxon>Chordata</taxon>
        <taxon>Craniata</taxon>
        <taxon>Vertebrata</taxon>
        <taxon>Cyclostomata</taxon>
        <taxon>Myxini</taxon>
        <taxon>Myxiniformes</taxon>
        <taxon>Myxinidae</taxon>
        <taxon>Eptatretinae</taxon>
        <taxon>Eptatretus</taxon>
    </lineage>
</organism>
<keyword evidence="7" id="KW-0472">Membrane</keyword>
<dbReference type="GO" id="GO:0070212">
    <property type="term" value="P:protein poly-ADP-ribosylation"/>
    <property type="evidence" value="ECO:0007669"/>
    <property type="project" value="TreeGrafter"/>
</dbReference>
<keyword evidence="7" id="KW-0812">Transmembrane</keyword>
<sequence length="674" mass="74571">ILIDLAKEKEEDLENLYKKHDCMGKIDDPNSVQHLDSKRYRANLRSGHTVSVSFGNLLYQPGDVLVNAANGELRHIGGLAKAISDAAGPVVQKECDAHVQKHGKLTEGEVFVSSSGRLSCKKIIHAVGPRWNSHSSKVAVGLLFHAVTNCLKEAEKGQYKSIVFPAISGGIFAFPIRECSQTIVDAIVAYCEDVSNSQHTLKDIHIVDLNDKVVSALKDALQVKLGQKASVGKKASQHYPGIKLPSGSDVIVNSLSGSMQLNEGKLSNSILQKAGPHLQAVFDQTVHNFSMSAKQVIQTPAEGNLKCKEIYHVPLQTWVKDRPISGKVCAIGKCINIGCILFCNISISFPALGSGHLSYPAHLTATFMLREVLRFCDEQVPTSITDVRFVLHPQDDLILKVTIGYILSSRSWTFLFIYLFIYLFIIIIILPGKVFAWIILHRIRHHLLEHQHQKQSGFTPNKSMIDRILALRVLTECIREFRQGLHAACVDLSKAFDSENRDALWKFLGLRGMPPKLINLMSELYSGTESAVRCGDTISDLFRVVTGVLHGCLRSHKANLRKFNRNAVFILSAIQFGKGTYFAVNAAYSAQQRYSPPDINGNRYIFQALVATGDFCQGNSKLIAPPPKGNSEQNVMYDSLVDNVQNPGIFVIFRDDQHARLTQTNGSPVFCNAM</sequence>
<proteinExistence type="inferred from homology"/>
<dbReference type="PANTHER" id="PTHR14453:SF70">
    <property type="entry name" value="PROTEIN MONO-ADP-RIBOSYLTRANSFERASE PARP9"/>
    <property type="match status" value="1"/>
</dbReference>
<feature type="domain" description="PARP catalytic" evidence="8">
    <location>
        <begin position="441"/>
        <end position="674"/>
    </location>
</feature>
<evidence type="ECO:0000259" key="8">
    <source>
        <dbReference type="PROSITE" id="PS51059"/>
    </source>
</evidence>
<evidence type="ECO:0000256" key="1">
    <source>
        <dbReference type="ARBA" id="ARBA00004123"/>
    </source>
</evidence>
<comment type="similarity">
    <text evidence="6">Belongs to the ARTD/PARP family.</text>
</comment>
<dbReference type="Proteomes" id="UP000694388">
    <property type="component" value="Unplaced"/>
</dbReference>
<comment type="subcellular location">
    <subcellularLocation>
        <location evidence="1">Nucleus</location>
    </subcellularLocation>
</comment>
<dbReference type="GO" id="GO:0010629">
    <property type="term" value="P:negative regulation of gene expression"/>
    <property type="evidence" value="ECO:0007669"/>
    <property type="project" value="TreeGrafter"/>
</dbReference>
<evidence type="ECO:0000256" key="5">
    <source>
        <dbReference type="ARBA" id="ARBA00023242"/>
    </source>
</evidence>
<dbReference type="SMART" id="SM00506">
    <property type="entry name" value="A1pp"/>
    <property type="match status" value="1"/>
</dbReference>
<dbReference type="SUPFAM" id="SSF56399">
    <property type="entry name" value="ADP-ribosylation"/>
    <property type="match status" value="1"/>
</dbReference>
<dbReference type="Gene3D" id="3.40.220.10">
    <property type="entry name" value="Leucine Aminopeptidase, subunit E, domain 1"/>
    <property type="match status" value="2"/>
</dbReference>
<keyword evidence="11" id="KW-1185">Reference proteome</keyword>
<dbReference type="InterPro" id="IPR043472">
    <property type="entry name" value="Macro_dom-like"/>
</dbReference>
<dbReference type="InterPro" id="IPR052056">
    <property type="entry name" value="Mono-ARTD/PARP"/>
</dbReference>
<dbReference type="GeneTree" id="ENSGT00940000154311"/>
<dbReference type="AlphaFoldDB" id="A0A8C4N0Q4"/>
<keyword evidence="3" id="KW-0808">Transferase</keyword>
<evidence type="ECO:0008006" key="12">
    <source>
        <dbReference type="Google" id="ProtNLM"/>
    </source>
</evidence>
<dbReference type="GO" id="GO:1990404">
    <property type="term" value="F:NAD+-protein mono-ADP-ribosyltransferase activity"/>
    <property type="evidence" value="ECO:0007669"/>
    <property type="project" value="TreeGrafter"/>
</dbReference>
<dbReference type="PROSITE" id="PS51059">
    <property type="entry name" value="PARP_CATALYTIC"/>
    <property type="match status" value="1"/>
</dbReference>
<reference evidence="10" key="2">
    <citation type="submission" date="2025-09" db="UniProtKB">
        <authorList>
            <consortium name="Ensembl"/>
        </authorList>
    </citation>
    <scope>IDENTIFICATION</scope>
</reference>
<dbReference type="GO" id="GO:0003714">
    <property type="term" value="F:transcription corepressor activity"/>
    <property type="evidence" value="ECO:0007669"/>
    <property type="project" value="TreeGrafter"/>
</dbReference>
<keyword evidence="4" id="KW-0520">NAD</keyword>
<dbReference type="Pfam" id="PF01661">
    <property type="entry name" value="Macro"/>
    <property type="match status" value="1"/>
</dbReference>
<dbReference type="CDD" id="cd02907">
    <property type="entry name" value="Macro_Af1521_BAL-like"/>
    <property type="match status" value="1"/>
</dbReference>
<dbReference type="InterPro" id="IPR002589">
    <property type="entry name" value="Macro_dom"/>
</dbReference>
<dbReference type="OMA" id="CARRMIN"/>
<evidence type="ECO:0000256" key="7">
    <source>
        <dbReference type="SAM" id="Phobius"/>
    </source>
</evidence>
<evidence type="ECO:0000256" key="4">
    <source>
        <dbReference type="ARBA" id="ARBA00023027"/>
    </source>
</evidence>
<reference evidence="10" key="1">
    <citation type="submission" date="2025-08" db="UniProtKB">
        <authorList>
            <consortium name="Ensembl"/>
        </authorList>
    </citation>
    <scope>IDENTIFICATION</scope>
</reference>
<evidence type="ECO:0000256" key="3">
    <source>
        <dbReference type="ARBA" id="ARBA00022679"/>
    </source>
</evidence>
<accession>A0A8C4N0Q4</accession>
<feature type="domain" description="Macro" evidence="9">
    <location>
        <begin position="37"/>
        <end position="225"/>
    </location>
</feature>
<evidence type="ECO:0000256" key="6">
    <source>
        <dbReference type="ARBA" id="ARBA00024347"/>
    </source>
</evidence>
<evidence type="ECO:0000313" key="10">
    <source>
        <dbReference type="Ensembl" id="ENSEBUP00000000420.1"/>
    </source>
</evidence>
<keyword evidence="7" id="KW-1133">Transmembrane helix</keyword>
<feature type="transmembrane region" description="Helical" evidence="7">
    <location>
        <begin position="415"/>
        <end position="440"/>
    </location>
</feature>
<dbReference type="SUPFAM" id="SSF52949">
    <property type="entry name" value="Macro domain-like"/>
    <property type="match status" value="2"/>
</dbReference>
<dbReference type="PANTHER" id="PTHR14453">
    <property type="entry name" value="PARP/ZINC FINGER CCCH TYPE DOMAIN CONTAINING PROTEIN"/>
    <property type="match status" value="1"/>
</dbReference>
<evidence type="ECO:0000256" key="2">
    <source>
        <dbReference type="ARBA" id="ARBA00022676"/>
    </source>
</evidence>
<dbReference type="GO" id="GO:0005737">
    <property type="term" value="C:cytoplasm"/>
    <property type="evidence" value="ECO:0007669"/>
    <property type="project" value="TreeGrafter"/>
</dbReference>
<keyword evidence="2" id="KW-0328">Glycosyltransferase</keyword>
<dbReference type="InterPro" id="IPR012317">
    <property type="entry name" value="Poly(ADP-ribose)pol_cat_dom"/>
</dbReference>
<dbReference type="GO" id="GO:0005634">
    <property type="term" value="C:nucleus"/>
    <property type="evidence" value="ECO:0007669"/>
    <property type="project" value="UniProtKB-SubCell"/>
</dbReference>
<dbReference type="Gene3D" id="3.90.228.10">
    <property type="match status" value="1"/>
</dbReference>
<evidence type="ECO:0000259" key="9">
    <source>
        <dbReference type="PROSITE" id="PS51154"/>
    </source>
</evidence>
<protein>
    <recommendedName>
        <fullName evidence="12">Poly [ADP-ribose] polymerase</fullName>
    </recommendedName>
</protein>
<name>A0A8C4N0Q4_EPTBU</name>